<keyword evidence="12" id="KW-0653">Protein transport</keyword>
<evidence type="ECO:0000256" key="13">
    <source>
        <dbReference type="ARBA" id="ARBA00023136"/>
    </source>
</evidence>
<dbReference type="EMBL" id="CAJFDI010000005">
    <property type="protein sequence ID" value="CAD5230412.1"/>
    <property type="molecule type" value="Genomic_DNA"/>
</dbReference>
<keyword evidence="20" id="KW-1185">Reference proteome</keyword>
<evidence type="ECO:0000313" key="19">
    <source>
        <dbReference type="Proteomes" id="UP000095284"/>
    </source>
</evidence>
<organism evidence="19 21">
    <name type="scientific">Bursaphelenchus xylophilus</name>
    <name type="common">Pinewood nematode worm</name>
    <name type="synonym">Aphelenchoides xylophilus</name>
    <dbReference type="NCBI Taxonomy" id="6326"/>
    <lineage>
        <taxon>Eukaryota</taxon>
        <taxon>Metazoa</taxon>
        <taxon>Ecdysozoa</taxon>
        <taxon>Nematoda</taxon>
        <taxon>Chromadorea</taxon>
        <taxon>Rhabditida</taxon>
        <taxon>Tylenchina</taxon>
        <taxon>Tylenchomorpha</taxon>
        <taxon>Aphelenchoidea</taxon>
        <taxon>Aphelenchoididae</taxon>
        <taxon>Bursaphelenchus</taxon>
    </lineage>
</organism>
<evidence type="ECO:0000256" key="1">
    <source>
        <dbReference type="ARBA" id="ARBA00004123"/>
    </source>
</evidence>
<evidence type="ECO:0000256" key="12">
    <source>
        <dbReference type="ARBA" id="ARBA00022927"/>
    </source>
</evidence>
<dbReference type="InterPro" id="IPR051875">
    <property type="entry name" value="Calcineurin_B_homologous"/>
</dbReference>
<dbReference type="Proteomes" id="UP000095284">
    <property type="component" value="Unplaced"/>
</dbReference>
<dbReference type="Pfam" id="PF13499">
    <property type="entry name" value="EF-hand_7"/>
    <property type="match status" value="1"/>
</dbReference>
<keyword evidence="8" id="KW-0519">Myristate</keyword>
<reference evidence="18" key="2">
    <citation type="submission" date="2020-09" db="EMBL/GenBank/DDBJ databases">
        <authorList>
            <person name="Kikuchi T."/>
        </authorList>
    </citation>
    <scope>NUCLEOTIDE SEQUENCE</scope>
    <source>
        <strain evidence="18">Ka4C1</strain>
    </source>
</reference>
<dbReference type="WBParaSite" id="BXY_0531600.1">
    <property type="protein sequence ID" value="BXY_0531600.1"/>
    <property type="gene ID" value="BXY_0531600"/>
</dbReference>
<dbReference type="GO" id="GO:0005634">
    <property type="term" value="C:nucleus"/>
    <property type="evidence" value="ECO:0007669"/>
    <property type="project" value="UniProtKB-SubCell"/>
</dbReference>
<name>A0A1I7RX52_BURXY</name>
<keyword evidence="11" id="KW-0106">Calcium</keyword>
<dbReference type="eggNOG" id="KOG0034">
    <property type="taxonomic scope" value="Eukaryota"/>
</dbReference>
<dbReference type="SUPFAM" id="SSF47473">
    <property type="entry name" value="EF-hand"/>
    <property type="match status" value="1"/>
</dbReference>
<protein>
    <submittedName>
        <fullName evidence="18">(pine wood nematode) hypothetical protein</fullName>
    </submittedName>
</protein>
<dbReference type="GO" id="GO:0005737">
    <property type="term" value="C:cytoplasm"/>
    <property type="evidence" value="ECO:0007669"/>
    <property type="project" value="UniProtKB-SubCell"/>
</dbReference>
<reference evidence="21" key="1">
    <citation type="submission" date="2016-11" db="UniProtKB">
        <authorList>
            <consortium name="WormBaseParasite"/>
        </authorList>
    </citation>
    <scope>IDENTIFICATION</scope>
</reference>
<feature type="domain" description="EF-hand" evidence="17">
    <location>
        <begin position="161"/>
        <end position="196"/>
    </location>
</feature>
<evidence type="ECO:0000256" key="8">
    <source>
        <dbReference type="ARBA" id="ARBA00022707"/>
    </source>
</evidence>
<evidence type="ECO:0000256" key="11">
    <source>
        <dbReference type="ARBA" id="ARBA00022837"/>
    </source>
</evidence>
<dbReference type="PROSITE" id="PS50222">
    <property type="entry name" value="EF_HAND_2"/>
    <property type="match status" value="3"/>
</dbReference>
<gene>
    <name evidence="18" type="ORF">BXYJ_LOCUS10974</name>
</gene>
<evidence type="ECO:0000256" key="9">
    <source>
        <dbReference type="ARBA" id="ARBA00022723"/>
    </source>
</evidence>
<dbReference type="GO" id="GO:0015031">
    <property type="term" value="P:protein transport"/>
    <property type="evidence" value="ECO:0007669"/>
    <property type="project" value="UniProtKB-KW"/>
</dbReference>
<keyword evidence="13" id="KW-0472">Membrane</keyword>
<dbReference type="GO" id="GO:0005509">
    <property type="term" value="F:calcium ion binding"/>
    <property type="evidence" value="ECO:0007669"/>
    <property type="project" value="InterPro"/>
</dbReference>
<evidence type="ECO:0000256" key="2">
    <source>
        <dbReference type="ARBA" id="ARBA00004236"/>
    </source>
</evidence>
<keyword evidence="9" id="KW-0479">Metal-binding</keyword>
<dbReference type="FunFam" id="1.10.238.10:FF:000003">
    <property type="entry name" value="Calmodulin A"/>
    <property type="match status" value="1"/>
</dbReference>
<feature type="domain" description="EF-hand" evidence="17">
    <location>
        <begin position="120"/>
        <end position="155"/>
    </location>
</feature>
<dbReference type="Proteomes" id="UP000582659">
    <property type="component" value="Unassembled WGS sequence"/>
</dbReference>
<keyword evidence="4" id="KW-0813">Transport</keyword>
<dbReference type="AlphaFoldDB" id="A0A1I7RX52"/>
<evidence type="ECO:0000256" key="5">
    <source>
        <dbReference type="ARBA" id="ARBA00022475"/>
    </source>
</evidence>
<dbReference type="CDD" id="cd00051">
    <property type="entry name" value="EFh"/>
    <property type="match status" value="1"/>
</dbReference>
<evidence type="ECO:0000313" key="21">
    <source>
        <dbReference type="WBParaSite" id="BXY_0531600.1"/>
    </source>
</evidence>
<dbReference type="PROSITE" id="PS00018">
    <property type="entry name" value="EF_HAND_1"/>
    <property type="match status" value="1"/>
</dbReference>
<evidence type="ECO:0000256" key="4">
    <source>
        <dbReference type="ARBA" id="ARBA00022448"/>
    </source>
</evidence>
<keyword evidence="15" id="KW-0449">Lipoprotein</keyword>
<comment type="subcellular location">
    <subcellularLocation>
        <location evidence="2">Cell membrane</location>
    </subcellularLocation>
    <subcellularLocation>
        <location evidence="3">Cytoplasm</location>
    </subcellularLocation>
    <subcellularLocation>
        <location evidence="1">Nucleus</location>
    </subcellularLocation>
</comment>
<evidence type="ECO:0000313" key="18">
    <source>
        <dbReference type="EMBL" id="CAD5230412.1"/>
    </source>
</evidence>
<evidence type="ECO:0000256" key="7">
    <source>
        <dbReference type="ARBA" id="ARBA00022553"/>
    </source>
</evidence>
<dbReference type="EMBL" id="CAJFCV020000005">
    <property type="protein sequence ID" value="CAG9121329.1"/>
    <property type="molecule type" value="Genomic_DNA"/>
</dbReference>
<dbReference type="OrthoDB" id="191686at2759"/>
<evidence type="ECO:0000256" key="14">
    <source>
        <dbReference type="ARBA" id="ARBA00023242"/>
    </source>
</evidence>
<keyword evidence="10" id="KW-0677">Repeat</keyword>
<dbReference type="Pfam" id="PF13202">
    <property type="entry name" value="EF-hand_5"/>
    <property type="match status" value="1"/>
</dbReference>
<dbReference type="InterPro" id="IPR018247">
    <property type="entry name" value="EF_Hand_1_Ca_BS"/>
</dbReference>
<sequence>MGNKPSGPMLDEEEIQGICASTGFNRNQLLRLHRRFVELDRDGNGYLTKDDMMRITKLNVNPLGERVVDAFFTESQDYSGMNYRDYATEVPCEKVSFPQFVKVLARFRPPSKKDANELNTRLQKLRFAFSMYDLEKNNYITRDEFRQILQKMVGGNVSDEQLDSIVDRTIGEADQAKDGQISFEEFCKAMQRTDVEQKMSIRFLS</sequence>
<accession>A0A1I7RX52</accession>
<dbReference type="InterPro" id="IPR002048">
    <property type="entry name" value="EF_hand_dom"/>
</dbReference>
<evidence type="ECO:0000259" key="17">
    <source>
        <dbReference type="PROSITE" id="PS50222"/>
    </source>
</evidence>
<evidence type="ECO:0000256" key="10">
    <source>
        <dbReference type="ARBA" id="ARBA00022737"/>
    </source>
</evidence>
<keyword evidence="6" id="KW-0963">Cytoplasm</keyword>
<evidence type="ECO:0000256" key="15">
    <source>
        <dbReference type="ARBA" id="ARBA00023288"/>
    </source>
</evidence>
<evidence type="ECO:0000256" key="3">
    <source>
        <dbReference type="ARBA" id="ARBA00004496"/>
    </source>
</evidence>
<evidence type="ECO:0000256" key="6">
    <source>
        <dbReference type="ARBA" id="ARBA00022490"/>
    </source>
</evidence>
<dbReference type="SMR" id="A0A1I7RX52"/>
<proteinExistence type="inferred from homology"/>
<keyword evidence="5" id="KW-1003">Cell membrane</keyword>
<evidence type="ECO:0000313" key="20">
    <source>
        <dbReference type="Proteomes" id="UP000659654"/>
    </source>
</evidence>
<keyword evidence="7" id="KW-0597">Phosphoprotein</keyword>
<feature type="domain" description="EF-hand" evidence="17">
    <location>
        <begin position="27"/>
        <end position="62"/>
    </location>
</feature>
<evidence type="ECO:0000256" key="16">
    <source>
        <dbReference type="ARBA" id="ARBA00038164"/>
    </source>
</evidence>
<dbReference type="Gene3D" id="1.10.238.10">
    <property type="entry name" value="EF-hand"/>
    <property type="match status" value="1"/>
</dbReference>
<dbReference type="InterPro" id="IPR011992">
    <property type="entry name" value="EF-hand-dom_pair"/>
</dbReference>
<dbReference type="Proteomes" id="UP000659654">
    <property type="component" value="Unassembled WGS sequence"/>
</dbReference>
<dbReference type="PANTHER" id="PTHR46002">
    <property type="entry name" value="EG:114D9.1 PROTEIN-RELATED"/>
    <property type="match status" value="1"/>
</dbReference>
<comment type="similarity">
    <text evidence="16">Belongs to the calcineurin regulatory subunit family. CHP subfamily.</text>
</comment>
<keyword evidence="14" id="KW-0539">Nucleus</keyword>
<dbReference type="SMART" id="SM00054">
    <property type="entry name" value="EFh"/>
    <property type="match status" value="3"/>
</dbReference>
<dbReference type="GO" id="GO:0005886">
    <property type="term" value="C:plasma membrane"/>
    <property type="evidence" value="ECO:0007669"/>
    <property type="project" value="UniProtKB-SubCell"/>
</dbReference>